<evidence type="ECO:0000256" key="3">
    <source>
        <dbReference type="ARBA" id="ARBA00022691"/>
    </source>
</evidence>
<evidence type="ECO:0000259" key="7">
    <source>
        <dbReference type="PROSITE" id="PS51918"/>
    </source>
</evidence>
<dbReference type="Gene3D" id="3.20.20.70">
    <property type="entry name" value="Aldolase class I"/>
    <property type="match status" value="1"/>
</dbReference>
<evidence type="ECO:0000256" key="1">
    <source>
        <dbReference type="ARBA" id="ARBA00001966"/>
    </source>
</evidence>
<dbReference type="Proteomes" id="UP000178783">
    <property type="component" value="Unassembled WGS sequence"/>
</dbReference>
<dbReference type="SFLD" id="SFLDF00319">
    <property type="entry name" value="Fe_hydrogenase_maturase_(HydG"/>
    <property type="match status" value="1"/>
</dbReference>
<dbReference type="PANTHER" id="PTHR43583">
    <property type="entry name" value="2-IMINOACETATE SYNTHASE"/>
    <property type="match status" value="1"/>
</dbReference>
<dbReference type="SMART" id="SM00876">
    <property type="entry name" value="BATS"/>
    <property type="match status" value="1"/>
</dbReference>
<keyword evidence="5" id="KW-0408">Iron</keyword>
<accession>A0A1F5SE58</accession>
<keyword evidence="2" id="KW-0004">4Fe-4S</keyword>
<dbReference type="GO" id="GO:0046872">
    <property type="term" value="F:metal ion binding"/>
    <property type="evidence" value="ECO:0007669"/>
    <property type="project" value="UniProtKB-KW"/>
</dbReference>
<name>A0A1F5SE58_9BACT</name>
<proteinExistence type="predicted"/>
<keyword evidence="4" id="KW-0479">Metal-binding</keyword>
<dbReference type="GO" id="GO:0044272">
    <property type="term" value="P:sulfur compound biosynthetic process"/>
    <property type="evidence" value="ECO:0007669"/>
    <property type="project" value="UniProtKB-ARBA"/>
</dbReference>
<dbReference type="SFLD" id="SFLDS00029">
    <property type="entry name" value="Radical_SAM"/>
    <property type="match status" value="1"/>
</dbReference>
<comment type="caution">
    <text evidence="8">The sequence shown here is derived from an EMBL/GenBank/DDBJ whole genome shotgun (WGS) entry which is preliminary data.</text>
</comment>
<dbReference type="EMBL" id="MFFW01000010">
    <property type="protein sequence ID" value="OGF24531.1"/>
    <property type="molecule type" value="Genomic_DNA"/>
</dbReference>
<evidence type="ECO:0000256" key="2">
    <source>
        <dbReference type="ARBA" id="ARBA00022485"/>
    </source>
</evidence>
<dbReference type="InterPro" id="IPR010722">
    <property type="entry name" value="BATS_dom"/>
</dbReference>
<dbReference type="Pfam" id="PF06968">
    <property type="entry name" value="BATS"/>
    <property type="match status" value="1"/>
</dbReference>
<evidence type="ECO:0000256" key="6">
    <source>
        <dbReference type="ARBA" id="ARBA00023014"/>
    </source>
</evidence>
<dbReference type="PANTHER" id="PTHR43583:SF2">
    <property type="entry name" value="THIAZOLE BIOSYNTHESIS PROTEIN"/>
    <property type="match status" value="1"/>
</dbReference>
<dbReference type="InterPro" id="IPR013785">
    <property type="entry name" value="Aldolase_TIM"/>
</dbReference>
<evidence type="ECO:0000313" key="8">
    <source>
        <dbReference type="EMBL" id="OGF24531.1"/>
    </source>
</evidence>
<keyword evidence="6" id="KW-0411">Iron-sulfur</keyword>
<sequence length="463" mass="52614">MPKLNFKKLNIIDAGKIQKLMTAQTSPEEIKDILAKGEGMKGLDLSDCAKLLAIEDQELLARLWQSAKKVKLAIYGPRLVLFAPLYCSNFCINDCEYCAFHVRNPARRKKLSLAEIKEQVEILEAMGHKRLLLEFGEHPKENTIDYAIEVIKTIYATKNGRGEIRRVNVNLAATTVENYRRLKEAGIGTYQLFQETYHRPTYKKMHHGPKADYERQLKAVFNAFTAGIDDLGIGALFGLYDYRFEVLSLVRHAKFMDKVLGVGPHTISVPRFQSAHSVNLALKYRVSDRDFLKLIAVLRLAVPYTGMIISTRERPDIRRQAFAIGVSQASAASKTEPGGYKKAGRQAVEAQFNLNDHRSLDEVVRDICRLGYLPSFCTACYRLGRTGDRFMRLAKSGKIQETCQPNALVTFKEYLEDYASAETRRIGEKIISDHATKIENLKIRQKLESDLKKVEQGKRDLYI</sequence>
<dbReference type="GO" id="GO:0003824">
    <property type="term" value="F:catalytic activity"/>
    <property type="evidence" value="ECO:0007669"/>
    <property type="project" value="InterPro"/>
</dbReference>
<evidence type="ECO:0000313" key="9">
    <source>
        <dbReference type="Proteomes" id="UP000178783"/>
    </source>
</evidence>
<evidence type="ECO:0000256" key="5">
    <source>
        <dbReference type="ARBA" id="ARBA00023004"/>
    </source>
</evidence>
<dbReference type="SFLD" id="SFLDG01060">
    <property type="entry name" value="BATS_domain_containing"/>
    <property type="match status" value="1"/>
</dbReference>
<organism evidence="8 9">
    <name type="scientific">Candidatus Falkowbacteria bacterium RIFCSPLOWO2_02_FULL_45_21</name>
    <dbReference type="NCBI Taxonomy" id="1797989"/>
    <lineage>
        <taxon>Bacteria</taxon>
        <taxon>Candidatus Falkowiibacteriota</taxon>
    </lineage>
</organism>
<dbReference type="STRING" id="1797989.A3H66_02820"/>
<gene>
    <name evidence="8" type="ORF">A3H66_02820</name>
</gene>
<dbReference type="PROSITE" id="PS51918">
    <property type="entry name" value="RADICAL_SAM"/>
    <property type="match status" value="1"/>
</dbReference>
<reference evidence="8 9" key="1">
    <citation type="journal article" date="2016" name="Nat. Commun.">
        <title>Thousands of microbial genomes shed light on interconnected biogeochemical processes in an aquifer system.</title>
        <authorList>
            <person name="Anantharaman K."/>
            <person name="Brown C.T."/>
            <person name="Hug L.A."/>
            <person name="Sharon I."/>
            <person name="Castelle C.J."/>
            <person name="Probst A.J."/>
            <person name="Thomas B.C."/>
            <person name="Singh A."/>
            <person name="Wilkins M.J."/>
            <person name="Karaoz U."/>
            <person name="Brodie E.L."/>
            <person name="Williams K.H."/>
            <person name="Hubbard S.S."/>
            <person name="Banfield J.F."/>
        </authorList>
    </citation>
    <scope>NUCLEOTIDE SEQUENCE [LARGE SCALE GENOMIC DNA]</scope>
</reference>
<evidence type="ECO:0000256" key="4">
    <source>
        <dbReference type="ARBA" id="ARBA00022723"/>
    </source>
</evidence>
<dbReference type="GO" id="GO:0051539">
    <property type="term" value="F:4 iron, 4 sulfur cluster binding"/>
    <property type="evidence" value="ECO:0007669"/>
    <property type="project" value="UniProtKB-KW"/>
</dbReference>
<dbReference type="InterPro" id="IPR034428">
    <property type="entry name" value="ThiH/NoCL/HydG-like"/>
</dbReference>
<protein>
    <submittedName>
        <fullName evidence="8">[FeFe] hydrogenase H-cluster radical SAM maturase HydG</fullName>
    </submittedName>
</protein>
<dbReference type="NCBIfam" id="TIGR03955">
    <property type="entry name" value="rSAM_HydG"/>
    <property type="match status" value="1"/>
</dbReference>
<dbReference type="AlphaFoldDB" id="A0A1F5SE58"/>
<feature type="domain" description="Radical SAM core" evidence="7">
    <location>
        <begin position="75"/>
        <end position="304"/>
    </location>
</feature>
<dbReference type="SFLD" id="SFLDG01081">
    <property type="entry name" value="cleavage_of_the_Ca-Cb_bond_in"/>
    <property type="match status" value="1"/>
</dbReference>
<comment type="cofactor">
    <cofactor evidence="1">
        <name>[4Fe-4S] cluster</name>
        <dbReference type="ChEBI" id="CHEBI:49883"/>
    </cofactor>
</comment>
<dbReference type="GO" id="GO:0042364">
    <property type="term" value="P:water-soluble vitamin biosynthetic process"/>
    <property type="evidence" value="ECO:0007669"/>
    <property type="project" value="UniProtKB-ARBA"/>
</dbReference>
<dbReference type="Pfam" id="PF04055">
    <property type="entry name" value="Radical_SAM"/>
    <property type="match status" value="1"/>
</dbReference>
<dbReference type="InterPro" id="IPR058240">
    <property type="entry name" value="rSAM_sf"/>
</dbReference>
<dbReference type="InterPro" id="IPR024007">
    <property type="entry name" value="FeFe-hyd_mat_HydG"/>
</dbReference>
<keyword evidence="3" id="KW-0949">S-adenosyl-L-methionine</keyword>
<dbReference type="InterPro" id="IPR007197">
    <property type="entry name" value="rSAM"/>
</dbReference>
<dbReference type="SUPFAM" id="SSF102114">
    <property type="entry name" value="Radical SAM enzymes"/>
    <property type="match status" value="1"/>
</dbReference>